<dbReference type="Pfam" id="PF18701">
    <property type="entry name" value="DUF5641"/>
    <property type="match status" value="1"/>
</dbReference>
<feature type="region of interest" description="Disordered" evidence="1">
    <location>
        <begin position="85"/>
        <end position="105"/>
    </location>
</feature>
<proteinExistence type="predicted"/>
<evidence type="ECO:0000256" key="1">
    <source>
        <dbReference type="SAM" id="MobiDB-lite"/>
    </source>
</evidence>
<organism evidence="3">
    <name type="scientific">Caenorhabditis remanei</name>
    <name type="common">Caenorhabditis vulgaris</name>
    <dbReference type="NCBI Taxonomy" id="31234"/>
    <lineage>
        <taxon>Eukaryota</taxon>
        <taxon>Metazoa</taxon>
        <taxon>Ecdysozoa</taxon>
        <taxon>Nematoda</taxon>
        <taxon>Chromadorea</taxon>
        <taxon>Rhabditida</taxon>
        <taxon>Rhabditina</taxon>
        <taxon>Rhabditomorpha</taxon>
        <taxon>Rhabditoidea</taxon>
        <taxon>Rhabditidae</taxon>
        <taxon>Peloderinae</taxon>
        <taxon>Caenorhabditis</taxon>
    </lineage>
</organism>
<dbReference type="HOGENOM" id="CLU_2239099_0_0_1"/>
<evidence type="ECO:0000313" key="3">
    <source>
        <dbReference type="Proteomes" id="UP000008281"/>
    </source>
</evidence>
<protein>
    <submittedName>
        <fullName evidence="2">Uncharacterized protein</fullName>
    </submittedName>
</protein>
<gene>
    <name evidence="2" type="ORF">CRE_18255</name>
</gene>
<evidence type="ECO:0000313" key="2">
    <source>
        <dbReference type="EMBL" id="EFO96082.1"/>
    </source>
</evidence>
<sequence length="105" mass="12006">METKLGTIEAIKLSIQATSKRWNQWRNKYLAELRVHQKLRMDSKRGTRQQQPKVGQVVIIQDENQPRNVGKLGRITTLNASKDGVIRERKNSETIHKPTDSNGTG</sequence>
<name>E3NFJ0_CAERE</name>
<dbReference type="AlphaFoldDB" id="E3NFJ0"/>
<dbReference type="Proteomes" id="UP000008281">
    <property type="component" value="Unassembled WGS sequence"/>
</dbReference>
<accession>E3NFJ0</accession>
<dbReference type="OrthoDB" id="5868911at2759"/>
<dbReference type="EMBL" id="DS268637">
    <property type="protein sequence ID" value="EFO96082.1"/>
    <property type="molecule type" value="Genomic_DNA"/>
</dbReference>
<reference evidence="2" key="1">
    <citation type="submission" date="2007-07" db="EMBL/GenBank/DDBJ databases">
        <title>PCAP assembly of the Caenorhabditis remanei genome.</title>
        <authorList>
            <consortium name="The Caenorhabditis remanei Sequencing Consortium"/>
            <person name="Wilson R.K."/>
        </authorList>
    </citation>
    <scope>NUCLEOTIDE SEQUENCE [LARGE SCALE GENOMIC DNA]</scope>
    <source>
        <strain evidence="2">PB4641</strain>
    </source>
</reference>
<feature type="compositionally biased region" description="Basic and acidic residues" evidence="1">
    <location>
        <begin position="85"/>
        <end position="99"/>
    </location>
</feature>
<dbReference type="eggNOG" id="KOG0017">
    <property type="taxonomic scope" value="Eukaryota"/>
</dbReference>
<dbReference type="InterPro" id="IPR040676">
    <property type="entry name" value="DUF5641"/>
</dbReference>
<dbReference type="STRING" id="31234.E3NFJ0"/>
<keyword evidence="3" id="KW-1185">Reference proteome</keyword>